<evidence type="ECO:0000313" key="3">
    <source>
        <dbReference type="Proteomes" id="UP000237000"/>
    </source>
</evidence>
<dbReference type="Proteomes" id="UP000237000">
    <property type="component" value="Unassembled WGS sequence"/>
</dbReference>
<dbReference type="FunCoup" id="A0A2P5CA97">
    <property type="interactions" value="239"/>
</dbReference>
<comment type="caution">
    <text evidence="2">The sequence shown here is derived from an EMBL/GenBank/DDBJ whole genome shotgun (WGS) entry which is preliminary data.</text>
</comment>
<feature type="compositionally biased region" description="Low complexity" evidence="1">
    <location>
        <begin position="49"/>
        <end position="62"/>
    </location>
</feature>
<dbReference type="InParanoid" id="A0A2P5CA97"/>
<evidence type="ECO:0000313" key="2">
    <source>
        <dbReference type="EMBL" id="PON57979.1"/>
    </source>
</evidence>
<dbReference type="AlphaFoldDB" id="A0A2P5CA97"/>
<sequence>MEGLIPMLYKAIKKSRTRRQYECLSSSTVSQSYNISDFYVLDGSGSSGGVNYSSSSTQNQQNHMKSSHRRHSSLGDYAFGFSTPENRINRLEERDVMATTTPRRARLVRFRSHRMFMFSCVGGAA</sequence>
<organism evidence="2 3">
    <name type="scientific">Trema orientale</name>
    <name type="common">Charcoal tree</name>
    <name type="synonym">Celtis orientalis</name>
    <dbReference type="NCBI Taxonomy" id="63057"/>
    <lineage>
        <taxon>Eukaryota</taxon>
        <taxon>Viridiplantae</taxon>
        <taxon>Streptophyta</taxon>
        <taxon>Embryophyta</taxon>
        <taxon>Tracheophyta</taxon>
        <taxon>Spermatophyta</taxon>
        <taxon>Magnoliopsida</taxon>
        <taxon>eudicotyledons</taxon>
        <taxon>Gunneridae</taxon>
        <taxon>Pentapetalae</taxon>
        <taxon>rosids</taxon>
        <taxon>fabids</taxon>
        <taxon>Rosales</taxon>
        <taxon>Cannabaceae</taxon>
        <taxon>Trema</taxon>
    </lineage>
</organism>
<keyword evidence="3" id="KW-1185">Reference proteome</keyword>
<dbReference type="EMBL" id="JXTC01000391">
    <property type="protein sequence ID" value="PON57979.1"/>
    <property type="molecule type" value="Genomic_DNA"/>
</dbReference>
<name>A0A2P5CA97_TREOI</name>
<dbReference type="PANTHER" id="PTHR35485:SF4">
    <property type="entry name" value="EXPRESSED PROTEIN"/>
    <property type="match status" value="1"/>
</dbReference>
<dbReference type="OrthoDB" id="650808at2759"/>
<feature type="region of interest" description="Disordered" evidence="1">
    <location>
        <begin position="47"/>
        <end position="69"/>
    </location>
</feature>
<gene>
    <name evidence="2" type="ORF">TorRG33x02_292390</name>
</gene>
<reference evidence="3" key="1">
    <citation type="submission" date="2016-06" db="EMBL/GenBank/DDBJ databases">
        <title>Parallel loss of symbiosis genes in relatives of nitrogen-fixing non-legume Parasponia.</title>
        <authorList>
            <person name="Van Velzen R."/>
            <person name="Holmer R."/>
            <person name="Bu F."/>
            <person name="Rutten L."/>
            <person name="Van Zeijl A."/>
            <person name="Liu W."/>
            <person name="Santuari L."/>
            <person name="Cao Q."/>
            <person name="Sharma T."/>
            <person name="Shen D."/>
            <person name="Roswanjaya Y."/>
            <person name="Wardhani T."/>
            <person name="Kalhor M.S."/>
            <person name="Jansen J."/>
            <person name="Van den Hoogen J."/>
            <person name="Gungor B."/>
            <person name="Hartog M."/>
            <person name="Hontelez J."/>
            <person name="Verver J."/>
            <person name="Yang W.-C."/>
            <person name="Schijlen E."/>
            <person name="Repin R."/>
            <person name="Schilthuizen M."/>
            <person name="Schranz E."/>
            <person name="Heidstra R."/>
            <person name="Miyata K."/>
            <person name="Fedorova E."/>
            <person name="Kohlen W."/>
            <person name="Bisseling T."/>
            <person name="Smit S."/>
            <person name="Geurts R."/>
        </authorList>
    </citation>
    <scope>NUCLEOTIDE SEQUENCE [LARGE SCALE GENOMIC DNA]</scope>
    <source>
        <strain evidence="3">cv. RG33-2</strain>
    </source>
</reference>
<evidence type="ECO:0000256" key="1">
    <source>
        <dbReference type="SAM" id="MobiDB-lite"/>
    </source>
</evidence>
<protein>
    <submittedName>
        <fullName evidence="2">Uncharacterized protein</fullName>
    </submittedName>
</protein>
<proteinExistence type="predicted"/>
<accession>A0A2P5CA97</accession>
<dbReference type="PANTHER" id="PTHR35485">
    <property type="entry name" value="OS01G0888900 PROTEIN"/>
    <property type="match status" value="1"/>
</dbReference>